<feature type="region of interest" description="Disordered" evidence="1">
    <location>
        <begin position="83"/>
        <end position="105"/>
    </location>
</feature>
<evidence type="ECO:0000256" key="1">
    <source>
        <dbReference type="SAM" id="MobiDB-lite"/>
    </source>
</evidence>
<gene>
    <name evidence="3" type="primary">LOC113471560</name>
</gene>
<keyword evidence="2" id="KW-1185">Reference proteome</keyword>
<reference evidence="3" key="1">
    <citation type="submission" date="2025-08" db="UniProtKB">
        <authorList>
            <consortium name="RefSeq"/>
        </authorList>
    </citation>
    <scope>IDENTIFICATION</scope>
</reference>
<dbReference type="KEGG" id="dci:113471560"/>
<sequence>MEENKVSSADQQVSSADQQVSSADQQVSSDSSTSTTSTSTSDEYEENGSILQMAEKPETVDLTDPRILWFKDRTLDYLDELFSGGSHRPAHPVVQGSNPGLSGRERTRCPLLRYAIPT</sequence>
<feature type="compositionally biased region" description="Low complexity" evidence="1">
    <location>
        <begin position="1"/>
        <end position="41"/>
    </location>
</feature>
<dbReference type="Proteomes" id="UP000079169">
    <property type="component" value="Unplaced"/>
</dbReference>
<organism evidence="2 3">
    <name type="scientific">Diaphorina citri</name>
    <name type="common">Asian citrus psyllid</name>
    <dbReference type="NCBI Taxonomy" id="121845"/>
    <lineage>
        <taxon>Eukaryota</taxon>
        <taxon>Metazoa</taxon>
        <taxon>Ecdysozoa</taxon>
        <taxon>Arthropoda</taxon>
        <taxon>Hexapoda</taxon>
        <taxon>Insecta</taxon>
        <taxon>Pterygota</taxon>
        <taxon>Neoptera</taxon>
        <taxon>Paraneoptera</taxon>
        <taxon>Hemiptera</taxon>
        <taxon>Sternorrhyncha</taxon>
        <taxon>Psylloidea</taxon>
        <taxon>Psyllidae</taxon>
        <taxon>Diaphorininae</taxon>
        <taxon>Diaphorina</taxon>
    </lineage>
</organism>
<accession>A0A3Q0JHM1</accession>
<dbReference type="GeneID" id="113471560"/>
<evidence type="ECO:0000313" key="2">
    <source>
        <dbReference type="Proteomes" id="UP000079169"/>
    </source>
</evidence>
<feature type="region of interest" description="Disordered" evidence="1">
    <location>
        <begin position="1"/>
        <end position="58"/>
    </location>
</feature>
<dbReference type="RefSeq" id="XP_026686603.1">
    <property type="nucleotide sequence ID" value="XM_026830802.1"/>
</dbReference>
<dbReference type="PaxDb" id="121845-A0A3Q0JHM1"/>
<dbReference type="AlphaFoldDB" id="A0A3Q0JHM1"/>
<proteinExistence type="predicted"/>
<name>A0A3Q0JHM1_DIACI</name>
<protein>
    <submittedName>
        <fullName evidence="3">Uncharacterized protein LOC113471560</fullName>
    </submittedName>
</protein>
<evidence type="ECO:0000313" key="3">
    <source>
        <dbReference type="RefSeq" id="XP_026686603.1"/>
    </source>
</evidence>